<dbReference type="InterPro" id="IPR010343">
    <property type="entry name" value="ArAE_1"/>
</dbReference>
<comment type="caution">
    <text evidence="8">The sequence shown here is derived from an EMBL/GenBank/DDBJ whole genome shotgun (WGS) entry which is preliminary data.</text>
</comment>
<accession>A0ABP9DDU9</accession>
<evidence type="ECO:0000256" key="7">
    <source>
        <dbReference type="SAM" id="Phobius"/>
    </source>
</evidence>
<organism evidence="8 9">
    <name type="scientific">Kitasatospora terrestris</name>
    <dbReference type="NCBI Taxonomy" id="258051"/>
    <lineage>
        <taxon>Bacteria</taxon>
        <taxon>Bacillati</taxon>
        <taxon>Actinomycetota</taxon>
        <taxon>Actinomycetes</taxon>
        <taxon>Kitasatosporales</taxon>
        <taxon>Streptomycetaceae</taxon>
        <taxon>Kitasatospora</taxon>
    </lineage>
</organism>
<keyword evidence="2" id="KW-1003">Cell membrane</keyword>
<dbReference type="Pfam" id="PF06081">
    <property type="entry name" value="ArAE_1"/>
    <property type="match status" value="1"/>
</dbReference>
<evidence type="ECO:0000313" key="8">
    <source>
        <dbReference type="EMBL" id="GAA4838336.1"/>
    </source>
</evidence>
<evidence type="ECO:0008006" key="10">
    <source>
        <dbReference type="Google" id="ProtNLM"/>
    </source>
</evidence>
<protein>
    <recommendedName>
        <fullName evidence="10">FUSC family protein</fullName>
    </recommendedName>
</protein>
<dbReference type="EMBL" id="BAABIS010000001">
    <property type="protein sequence ID" value="GAA4838336.1"/>
    <property type="molecule type" value="Genomic_DNA"/>
</dbReference>
<evidence type="ECO:0000256" key="6">
    <source>
        <dbReference type="SAM" id="MobiDB-lite"/>
    </source>
</evidence>
<keyword evidence="3 7" id="KW-0812">Transmembrane</keyword>
<evidence type="ECO:0000256" key="1">
    <source>
        <dbReference type="ARBA" id="ARBA00004651"/>
    </source>
</evidence>
<comment type="subcellular location">
    <subcellularLocation>
        <location evidence="1">Cell membrane</location>
        <topology evidence="1">Multi-pass membrane protein</topology>
    </subcellularLocation>
</comment>
<dbReference type="RefSeq" id="WP_345695697.1">
    <property type="nucleotide sequence ID" value="NZ_BAABIS010000001.1"/>
</dbReference>
<reference evidence="9" key="1">
    <citation type="journal article" date="2019" name="Int. J. Syst. Evol. Microbiol.">
        <title>The Global Catalogue of Microorganisms (GCM) 10K type strain sequencing project: providing services to taxonomists for standard genome sequencing and annotation.</title>
        <authorList>
            <consortium name="The Broad Institute Genomics Platform"/>
            <consortium name="The Broad Institute Genome Sequencing Center for Infectious Disease"/>
            <person name="Wu L."/>
            <person name="Ma J."/>
        </authorList>
    </citation>
    <scope>NUCLEOTIDE SEQUENCE [LARGE SCALE GENOMIC DNA]</scope>
    <source>
        <strain evidence="9">JCM 13006</strain>
    </source>
</reference>
<evidence type="ECO:0000256" key="4">
    <source>
        <dbReference type="ARBA" id="ARBA00022989"/>
    </source>
</evidence>
<feature type="transmembrane region" description="Helical" evidence="7">
    <location>
        <begin position="98"/>
        <end position="122"/>
    </location>
</feature>
<evidence type="ECO:0000256" key="3">
    <source>
        <dbReference type="ARBA" id="ARBA00022692"/>
    </source>
</evidence>
<evidence type="ECO:0000313" key="9">
    <source>
        <dbReference type="Proteomes" id="UP001501752"/>
    </source>
</evidence>
<evidence type="ECO:0000256" key="5">
    <source>
        <dbReference type="ARBA" id="ARBA00023136"/>
    </source>
</evidence>
<keyword evidence="9" id="KW-1185">Reference proteome</keyword>
<feature type="region of interest" description="Disordered" evidence="6">
    <location>
        <begin position="388"/>
        <end position="425"/>
    </location>
</feature>
<gene>
    <name evidence="8" type="ORF">GCM10023235_11930</name>
</gene>
<dbReference type="Proteomes" id="UP001501752">
    <property type="component" value="Unassembled WGS sequence"/>
</dbReference>
<keyword evidence="4 7" id="KW-1133">Transmembrane helix</keyword>
<evidence type="ECO:0000256" key="2">
    <source>
        <dbReference type="ARBA" id="ARBA00022475"/>
    </source>
</evidence>
<name>A0ABP9DDU9_9ACTN</name>
<proteinExistence type="predicted"/>
<keyword evidence="5 7" id="KW-0472">Membrane</keyword>
<sequence length="425" mass="45070">MTATDPRPARWRATIETRSKATGQALRHPVRSLRPHRETIAQTVKVAVACALAWEAAVLILGEDEQPVLAPLAALLTVQLTVFRTVAQGLRQIGGVILGALAALGLLRLAGANFATIGLAVATCLALGRLLRLGSQATEVPVTVLLVLSTGAPYAPVRIWDTLLGVISGILVNLLAAPPTYVGHAAHHCAKAADQLAHIARHAAHGLREGWDEKTSDGWLRQVEAAAHELEHARRTTAQAQEGIRLNPRRLRRGADPAAALGPLHEGLTCLGHVCDQLGSVLRGLDDLARGERRLPREADARTEACGRMEPLGEVLAAIADALDAFARIQRDHVRDPGYTDELMTALDRGQERHATAANALCCADHGPALWSLHGSITDETHQILHELDPRGGPHPAALHPQPPHVIAPRGGNADDGTAVAPGCP</sequence>